<dbReference type="Proteomes" id="UP001589646">
    <property type="component" value="Unassembled WGS sequence"/>
</dbReference>
<organism evidence="1 2">
    <name type="scientific">Nonomuraea roseola</name>
    <dbReference type="NCBI Taxonomy" id="46179"/>
    <lineage>
        <taxon>Bacteria</taxon>
        <taxon>Bacillati</taxon>
        <taxon>Actinomycetota</taxon>
        <taxon>Actinomycetes</taxon>
        <taxon>Streptosporangiales</taxon>
        <taxon>Streptosporangiaceae</taxon>
        <taxon>Nonomuraea</taxon>
    </lineage>
</organism>
<dbReference type="RefSeq" id="WP_346128905.1">
    <property type="nucleotide sequence ID" value="NZ_BAAAXC010000015.1"/>
</dbReference>
<protein>
    <submittedName>
        <fullName evidence="1">Uncharacterized protein</fullName>
    </submittedName>
</protein>
<proteinExistence type="predicted"/>
<reference evidence="1 2" key="1">
    <citation type="submission" date="2024-09" db="EMBL/GenBank/DDBJ databases">
        <authorList>
            <person name="Sun Q."/>
            <person name="Mori K."/>
        </authorList>
    </citation>
    <scope>NUCLEOTIDE SEQUENCE [LARGE SCALE GENOMIC DNA]</scope>
    <source>
        <strain evidence="1 2">JCM 3323</strain>
    </source>
</reference>
<gene>
    <name evidence="1" type="ORF">ACFFRN_20865</name>
</gene>
<dbReference type="EMBL" id="JBHMCE010000006">
    <property type="protein sequence ID" value="MFB9529070.1"/>
    <property type="molecule type" value="Genomic_DNA"/>
</dbReference>
<name>A0ABV5Q0N8_9ACTN</name>
<keyword evidence="2" id="KW-1185">Reference proteome</keyword>
<sequence>MTLPKVTDAEMIDTLKAVVAEKPDYVYGAPEHMADGTGQCYYVHTDAENEEKLAPGCLVGVALNRLGVPLETLQKHEADNAFCVIGRVVEGISDVALEFAHLLQIRQDNGATWGEALAYVEARKG</sequence>
<comment type="caution">
    <text evidence="1">The sequence shown here is derived from an EMBL/GenBank/DDBJ whole genome shotgun (WGS) entry which is preliminary data.</text>
</comment>
<evidence type="ECO:0000313" key="1">
    <source>
        <dbReference type="EMBL" id="MFB9529070.1"/>
    </source>
</evidence>
<accession>A0ABV5Q0N8</accession>
<evidence type="ECO:0000313" key="2">
    <source>
        <dbReference type="Proteomes" id="UP001589646"/>
    </source>
</evidence>